<dbReference type="SUPFAM" id="SSF53474">
    <property type="entry name" value="alpha/beta-Hydrolases"/>
    <property type="match status" value="1"/>
</dbReference>
<dbReference type="GO" id="GO:0016787">
    <property type="term" value="F:hydrolase activity"/>
    <property type="evidence" value="ECO:0007669"/>
    <property type="project" value="UniProtKB-KW"/>
</dbReference>
<evidence type="ECO:0000313" key="2">
    <source>
        <dbReference type="EMBL" id="MCO6418552.1"/>
    </source>
</evidence>
<evidence type="ECO:0000256" key="1">
    <source>
        <dbReference type="SAM" id="MobiDB-lite"/>
    </source>
</evidence>
<dbReference type="Proteomes" id="UP001523392">
    <property type="component" value="Unassembled WGS sequence"/>
</dbReference>
<keyword evidence="3" id="KW-1185">Reference proteome</keyword>
<dbReference type="RefSeq" id="WP_252955180.1">
    <property type="nucleotide sequence ID" value="NZ_JAFIRR010000136.1"/>
</dbReference>
<sequence>MNERDEALAEALSGYRLLLCYGLLGELMVRLRVDYMAGQFTWLRGLGAAVEVVPLPTAAPVEENADRIAAALLAGERPAILVGHSKGGLEALAALLRPGAAGACRGFVALQSPFHGSPVADAVCQQKPLHLAAHHALKALGLGSGEGVMDLTTARRGGWMAAHAAAIGRLAGALPMLSIATVLQAAEDWQDNIYLPVARWMERQGAGPNDGLVPVASTQLPGARHVVLAGGHRALVTEGPGRDPIGVLRGALAEVLGTPEDWGLCPQTPTGDRTWPRTPV</sequence>
<accession>A0ABT1D9E5</accession>
<comment type="caution">
    <text evidence="2">The sequence shown here is derived from an EMBL/GenBank/DDBJ whole genome shotgun (WGS) entry which is preliminary data.</text>
</comment>
<keyword evidence="2" id="KW-0378">Hydrolase</keyword>
<dbReference type="InterPro" id="IPR029058">
    <property type="entry name" value="AB_hydrolase_fold"/>
</dbReference>
<feature type="region of interest" description="Disordered" evidence="1">
    <location>
        <begin position="260"/>
        <end position="280"/>
    </location>
</feature>
<organism evidence="2 3">
    <name type="scientific">Siccirubricoccus soli</name>
    <dbReference type="NCBI Taxonomy" id="2899147"/>
    <lineage>
        <taxon>Bacteria</taxon>
        <taxon>Pseudomonadati</taxon>
        <taxon>Pseudomonadota</taxon>
        <taxon>Alphaproteobacteria</taxon>
        <taxon>Acetobacterales</taxon>
        <taxon>Roseomonadaceae</taxon>
        <taxon>Siccirubricoccus</taxon>
    </lineage>
</organism>
<evidence type="ECO:0000313" key="3">
    <source>
        <dbReference type="Proteomes" id="UP001523392"/>
    </source>
</evidence>
<proteinExistence type="predicted"/>
<dbReference type="EMBL" id="JAFIRR010000136">
    <property type="protein sequence ID" value="MCO6418552.1"/>
    <property type="molecule type" value="Genomic_DNA"/>
</dbReference>
<gene>
    <name evidence="2" type="ORF">JYK14_20640</name>
</gene>
<reference evidence="2 3" key="1">
    <citation type="submission" date="2021-12" db="EMBL/GenBank/DDBJ databases">
        <title>Siccirubricoccus leaddurans sp. nov., a high concentration Zn2+ tolerance bacterium.</title>
        <authorList>
            <person name="Cao Y."/>
        </authorList>
    </citation>
    <scope>NUCLEOTIDE SEQUENCE [LARGE SCALE GENOMIC DNA]</scope>
    <source>
        <strain evidence="2 3">KC 17139</strain>
    </source>
</reference>
<protein>
    <submittedName>
        <fullName evidence="2">Alpha/beta hydrolase</fullName>
    </submittedName>
</protein>
<dbReference type="Gene3D" id="3.40.50.1820">
    <property type="entry name" value="alpha/beta hydrolase"/>
    <property type="match status" value="1"/>
</dbReference>
<name>A0ABT1D9E5_9PROT</name>